<dbReference type="GeneID" id="95358497"/>
<keyword evidence="3" id="KW-1185">Reference proteome</keyword>
<evidence type="ECO:0000313" key="2">
    <source>
        <dbReference type="EMBL" id="GHH64527.1"/>
    </source>
</evidence>
<keyword evidence="1" id="KW-0812">Transmembrane</keyword>
<gene>
    <name evidence="2" type="ORF">GCM10018781_15790</name>
</gene>
<evidence type="ECO:0000313" key="3">
    <source>
        <dbReference type="Proteomes" id="UP000617734"/>
    </source>
</evidence>
<reference evidence="2" key="1">
    <citation type="journal article" date="2014" name="Int. J. Syst. Evol. Microbiol.">
        <title>Complete genome sequence of Corynebacterium casei LMG S-19264T (=DSM 44701T), isolated from a smear-ripened cheese.</title>
        <authorList>
            <consortium name="US DOE Joint Genome Institute (JGI-PGF)"/>
            <person name="Walter F."/>
            <person name="Albersmeier A."/>
            <person name="Kalinowski J."/>
            <person name="Ruckert C."/>
        </authorList>
    </citation>
    <scope>NUCLEOTIDE SEQUENCE</scope>
    <source>
        <strain evidence="2">JCM 4646</strain>
    </source>
</reference>
<comment type="caution">
    <text evidence="2">The sequence shown here is derived from an EMBL/GenBank/DDBJ whole genome shotgun (WGS) entry which is preliminary data.</text>
</comment>
<evidence type="ECO:0000256" key="1">
    <source>
        <dbReference type="SAM" id="Phobius"/>
    </source>
</evidence>
<sequence length="44" mass="4694">MRLADIAPEPDESAGLLVALIVVAVAVLVGVVLLVRIARSRRRD</sequence>
<organism evidence="2 3">
    <name type="scientific">Kitasatospora indigofera</name>
    <dbReference type="NCBI Taxonomy" id="67307"/>
    <lineage>
        <taxon>Bacteria</taxon>
        <taxon>Bacillati</taxon>
        <taxon>Actinomycetota</taxon>
        <taxon>Actinomycetes</taxon>
        <taxon>Kitasatosporales</taxon>
        <taxon>Streptomycetaceae</taxon>
        <taxon>Kitasatospora</taxon>
    </lineage>
</organism>
<protein>
    <submittedName>
        <fullName evidence="2">Uncharacterized protein</fullName>
    </submittedName>
</protein>
<proteinExistence type="predicted"/>
<name>A0A919FFU4_9ACTN</name>
<dbReference type="EMBL" id="BNBO01000005">
    <property type="protein sequence ID" value="GHH64527.1"/>
    <property type="molecule type" value="Genomic_DNA"/>
</dbReference>
<dbReference type="RefSeq" id="WP_268257259.1">
    <property type="nucleotide sequence ID" value="NZ_BNBO01000005.1"/>
</dbReference>
<dbReference type="AlphaFoldDB" id="A0A919FFU4"/>
<feature type="transmembrane region" description="Helical" evidence="1">
    <location>
        <begin position="14"/>
        <end position="35"/>
    </location>
</feature>
<keyword evidence="1" id="KW-0472">Membrane</keyword>
<dbReference type="Proteomes" id="UP000617734">
    <property type="component" value="Unassembled WGS sequence"/>
</dbReference>
<reference evidence="2" key="2">
    <citation type="submission" date="2020-09" db="EMBL/GenBank/DDBJ databases">
        <authorList>
            <person name="Sun Q."/>
            <person name="Ohkuma M."/>
        </authorList>
    </citation>
    <scope>NUCLEOTIDE SEQUENCE</scope>
    <source>
        <strain evidence="2">JCM 4646</strain>
    </source>
</reference>
<keyword evidence="1" id="KW-1133">Transmembrane helix</keyword>
<accession>A0A919FFU4</accession>